<proteinExistence type="inferred from homology"/>
<dbReference type="GO" id="GO:0005737">
    <property type="term" value="C:cytoplasm"/>
    <property type="evidence" value="ECO:0007669"/>
    <property type="project" value="TreeGrafter"/>
</dbReference>
<dbReference type="Pfam" id="PF03770">
    <property type="entry name" value="IPK"/>
    <property type="match status" value="1"/>
</dbReference>
<evidence type="ECO:0000256" key="5">
    <source>
        <dbReference type="SAM" id="MobiDB-lite"/>
    </source>
</evidence>
<dbReference type="GO" id="GO:0008440">
    <property type="term" value="F:inositol-1,4,5-trisphosphate 3-kinase activity"/>
    <property type="evidence" value="ECO:0007669"/>
    <property type="project" value="TreeGrafter"/>
</dbReference>
<feature type="region of interest" description="Disordered" evidence="5">
    <location>
        <begin position="1"/>
        <end position="26"/>
    </location>
</feature>
<evidence type="ECO:0000313" key="6">
    <source>
        <dbReference type="EMBL" id="KPI38364.1"/>
    </source>
</evidence>
<dbReference type="Gene3D" id="3.30.470.160">
    <property type="entry name" value="Inositol polyphosphate kinase"/>
    <property type="match status" value="1"/>
</dbReference>
<accession>A0A0N1H1Q9</accession>
<keyword evidence="2 4" id="KW-0808">Transferase</keyword>
<name>A0A0N1H1Q9_9EURO</name>
<organism evidence="6 7">
    <name type="scientific">Cyphellophora attinorum</name>
    <dbReference type="NCBI Taxonomy" id="1664694"/>
    <lineage>
        <taxon>Eukaryota</taxon>
        <taxon>Fungi</taxon>
        <taxon>Dikarya</taxon>
        <taxon>Ascomycota</taxon>
        <taxon>Pezizomycotina</taxon>
        <taxon>Eurotiomycetes</taxon>
        <taxon>Chaetothyriomycetidae</taxon>
        <taxon>Chaetothyriales</taxon>
        <taxon>Cyphellophoraceae</taxon>
        <taxon>Cyphellophora</taxon>
    </lineage>
</organism>
<feature type="compositionally biased region" description="Acidic residues" evidence="5">
    <location>
        <begin position="303"/>
        <end position="323"/>
    </location>
</feature>
<evidence type="ECO:0000256" key="2">
    <source>
        <dbReference type="ARBA" id="ARBA00022679"/>
    </source>
</evidence>
<keyword evidence="7" id="KW-1185">Reference proteome</keyword>
<dbReference type="GO" id="GO:0046854">
    <property type="term" value="P:phosphatidylinositol phosphate biosynthetic process"/>
    <property type="evidence" value="ECO:0007669"/>
    <property type="project" value="TreeGrafter"/>
</dbReference>
<dbReference type="GO" id="GO:0000824">
    <property type="term" value="F:inositol-1,4,5,6-tetrakisphosphate 3-kinase activity"/>
    <property type="evidence" value="ECO:0007669"/>
    <property type="project" value="TreeGrafter"/>
</dbReference>
<protein>
    <recommendedName>
        <fullName evidence="4">Kinase</fullName>
        <ecNumber evidence="4">2.7.-.-</ecNumber>
    </recommendedName>
</protein>
<evidence type="ECO:0000256" key="1">
    <source>
        <dbReference type="ARBA" id="ARBA00007374"/>
    </source>
</evidence>
<dbReference type="EMBL" id="LFJN01000019">
    <property type="protein sequence ID" value="KPI38364.1"/>
    <property type="molecule type" value="Genomic_DNA"/>
</dbReference>
<dbReference type="RefSeq" id="XP_017998327.1">
    <property type="nucleotide sequence ID" value="XM_018141016.1"/>
</dbReference>
<evidence type="ECO:0000313" key="7">
    <source>
        <dbReference type="Proteomes" id="UP000038010"/>
    </source>
</evidence>
<feature type="region of interest" description="Disordered" evidence="5">
    <location>
        <begin position="300"/>
        <end position="325"/>
    </location>
</feature>
<dbReference type="Proteomes" id="UP000038010">
    <property type="component" value="Unassembled WGS sequence"/>
</dbReference>
<comment type="similarity">
    <text evidence="1 4">Belongs to the inositol phosphokinase (IPK) family.</text>
</comment>
<dbReference type="PANTHER" id="PTHR12400:SF103">
    <property type="entry name" value="INOSITOL POLYPHOSPHATE MULTIKINASE"/>
    <property type="match status" value="1"/>
</dbReference>
<dbReference type="GO" id="GO:0005634">
    <property type="term" value="C:nucleus"/>
    <property type="evidence" value="ECO:0007669"/>
    <property type="project" value="TreeGrafter"/>
</dbReference>
<dbReference type="InterPro" id="IPR038286">
    <property type="entry name" value="IPK_sf"/>
</dbReference>
<dbReference type="GO" id="GO:0032958">
    <property type="term" value="P:inositol phosphate biosynthetic process"/>
    <property type="evidence" value="ECO:0007669"/>
    <property type="project" value="InterPro"/>
</dbReference>
<dbReference type="VEuPathDB" id="FungiDB:AB675_12111"/>
<keyword evidence="3 4" id="KW-0418">Kinase</keyword>
<dbReference type="EC" id="2.7.-.-" evidence="4"/>
<dbReference type="SUPFAM" id="SSF56104">
    <property type="entry name" value="SAICAR synthase-like"/>
    <property type="match status" value="1"/>
</dbReference>
<dbReference type="InterPro" id="IPR005522">
    <property type="entry name" value="IPK"/>
</dbReference>
<sequence length="366" mass="39645">MANQQDSVPFQHGAAGHEGLTSNASGTILTKPCTEAEIAFYESAASDPAHSDFYAHMPTFLGALRPAADQAGLSKLLHGSDGVGTVPAGQEDSKEESAAGKEQGPASAGDQAIPLAPGEEWTPSGGKKLSTGLAICLENTASGCTKPCVLDIKLGARLWDDDAPLAKRQKLDEVASSSTSGSLGFRVAGMKVYVGTEAEAQKLRPEEDGFVKEKDGYKTYDKFYGRQFKGEDDVTKAFEAYLPSTGSKYREEVRKRFIRELESVEYVLENTESRMYSASLLFVYEGDEQALAKALEYDKKLDEEGDDDEGEADGPKDENDEDIEPKVHDLKLIDFAHARWAKGEGRDENALRGVKNCLKIMRAVVG</sequence>
<reference evidence="6 7" key="1">
    <citation type="submission" date="2015-06" db="EMBL/GenBank/DDBJ databases">
        <title>Draft genome of the ant-associated black yeast Phialophora attae CBS 131958.</title>
        <authorList>
            <person name="Moreno L.F."/>
            <person name="Stielow B.J."/>
            <person name="de Hoog S."/>
            <person name="Vicente V.A."/>
            <person name="Weiss V.A."/>
            <person name="de Vries M."/>
            <person name="Cruz L.M."/>
            <person name="Souza E.M."/>
        </authorList>
    </citation>
    <scope>NUCLEOTIDE SEQUENCE [LARGE SCALE GENOMIC DNA]</scope>
    <source>
        <strain evidence="6 7">CBS 131958</strain>
    </source>
</reference>
<evidence type="ECO:0000256" key="4">
    <source>
        <dbReference type="RuleBase" id="RU363090"/>
    </source>
</evidence>
<gene>
    <name evidence="6" type="ORF">AB675_12111</name>
</gene>
<dbReference type="GeneID" id="28732897"/>
<evidence type="ECO:0000256" key="3">
    <source>
        <dbReference type="ARBA" id="ARBA00022777"/>
    </source>
</evidence>
<dbReference type="AlphaFoldDB" id="A0A0N1H1Q9"/>
<dbReference type="PANTHER" id="PTHR12400">
    <property type="entry name" value="INOSITOL POLYPHOSPHATE KINASE"/>
    <property type="match status" value="1"/>
</dbReference>
<feature type="region of interest" description="Disordered" evidence="5">
    <location>
        <begin position="75"/>
        <end position="125"/>
    </location>
</feature>
<comment type="caution">
    <text evidence="6">The sequence shown here is derived from an EMBL/GenBank/DDBJ whole genome shotgun (WGS) entry which is preliminary data.</text>
</comment>
<dbReference type="OrthoDB" id="338650at2759"/>
<dbReference type="STRING" id="1664694.A0A0N1H1Q9"/>